<name>A0ABU5ICY4_9BURK</name>
<dbReference type="Proteomes" id="UP001293718">
    <property type="component" value="Unassembled WGS sequence"/>
</dbReference>
<dbReference type="RefSeq" id="WP_322465405.1">
    <property type="nucleotide sequence ID" value="NZ_JAXOJX010000013.1"/>
</dbReference>
<gene>
    <name evidence="1" type="ORF">SM757_10390</name>
</gene>
<evidence type="ECO:0000313" key="2">
    <source>
        <dbReference type="Proteomes" id="UP001293718"/>
    </source>
</evidence>
<protein>
    <submittedName>
        <fullName evidence="1">Uncharacterized protein</fullName>
    </submittedName>
</protein>
<accession>A0ABU5ICY4</accession>
<evidence type="ECO:0000313" key="1">
    <source>
        <dbReference type="EMBL" id="MDZ5456976.1"/>
    </source>
</evidence>
<organism evidence="1 2">
    <name type="scientific">Azohydromonas lata</name>
    <dbReference type="NCBI Taxonomy" id="45677"/>
    <lineage>
        <taxon>Bacteria</taxon>
        <taxon>Pseudomonadati</taxon>
        <taxon>Pseudomonadota</taxon>
        <taxon>Betaproteobacteria</taxon>
        <taxon>Burkholderiales</taxon>
        <taxon>Sphaerotilaceae</taxon>
        <taxon>Azohydromonas</taxon>
    </lineage>
</organism>
<proteinExistence type="predicted"/>
<sequence length="231" mass="25677">MNVNPMTLTYHRGARIAGRATRAAAPLHLIGLVGQDGAERRIALQALQALGFQACSFASELQRQAGEAWCMDQRHLAPGECWEVPLQALAAARCADPFFRAWAARRGLDLDCARSPRWATMHWSLYKREADAWAFVRAVEAWLVDQHVRHGRDRLVITDVHTLQEYELLQHWGARTLELGLQRMEGPTGAHDAWVNTGDASHLAQRVATTVAELFGESAMGIGRYMNGGRA</sequence>
<dbReference type="EMBL" id="JAXOJX010000013">
    <property type="protein sequence ID" value="MDZ5456976.1"/>
    <property type="molecule type" value="Genomic_DNA"/>
</dbReference>
<reference evidence="1 2" key="1">
    <citation type="submission" date="2023-11" db="EMBL/GenBank/DDBJ databases">
        <title>Draft genome of Azohydromonas lata strain H1 (DSM1123), a polyhydroxyalkanoate producer.</title>
        <authorList>
            <person name="Traversa D."/>
            <person name="D'Addabbo P."/>
            <person name="Pazzani C."/>
            <person name="Manzari C."/>
            <person name="Chiara M."/>
            <person name="Scrascia M."/>
        </authorList>
    </citation>
    <scope>NUCLEOTIDE SEQUENCE [LARGE SCALE GENOMIC DNA]</scope>
    <source>
        <strain evidence="1 2">H1</strain>
    </source>
</reference>
<keyword evidence="2" id="KW-1185">Reference proteome</keyword>
<comment type="caution">
    <text evidence="1">The sequence shown here is derived from an EMBL/GenBank/DDBJ whole genome shotgun (WGS) entry which is preliminary data.</text>
</comment>